<dbReference type="Gene3D" id="3.40.630.30">
    <property type="match status" value="1"/>
</dbReference>
<name>A0A9W6DID9_9FIRM</name>
<gene>
    <name evidence="1" type="ORF">SH1V18_42840</name>
</gene>
<dbReference type="EMBL" id="BRLB01000021">
    <property type="protein sequence ID" value="GKX31804.1"/>
    <property type="molecule type" value="Genomic_DNA"/>
</dbReference>
<sequence>MLNKHSSYENHEFKFREIKNKDYNLIKQWIMKSSIRDTILNSDYSKITRRKWYRNYKKDEKLLIYIVEEKQVYGMPIGTTAIRIIDDDVVEFMGFVIGETKAKNKGYGMKIIELTHKIIFNKINSKYSYLQVNCNDRHAVKTYISSGYKINSFIEKEDKDIYIMRAINKNKKMDL</sequence>
<reference evidence="1" key="1">
    <citation type="submission" date="2022-06" db="EMBL/GenBank/DDBJ databases">
        <title>Vallitalea longa sp. nov., an anaerobic bacterium isolated from marine sediment.</title>
        <authorList>
            <person name="Hirano S."/>
            <person name="Terahara T."/>
            <person name="Mori K."/>
            <person name="Hamada M."/>
            <person name="Matsumoto R."/>
            <person name="Kobayashi T."/>
        </authorList>
    </citation>
    <scope>NUCLEOTIDE SEQUENCE</scope>
    <source>
        <strain evidence="1">SH18-1</strain>
    </source>
</reference>
<dbReference type="Proteomes" id="UP001144256">
    <property type="component" value="Unassembled WGS sequence"/>
</dbReference>
<evidence type="ECO:0008006" key="3">
    <source>
        <dbReference type="Google" id="ProtNLM"/>
    </source>
</evidence>
<accession>A0A9W6DID9</accession>
<proteinExistence type="predicted"/>
<keyword evidence="2" id="KW-1185">Reference proteome</keyword>
<evidence type="ECO:0000313" key="1">
    <source>
        <dbReference type="EMBL" id="GKX31804.1"/>
    </source>
</evidence>
<dbReference type="SUPFAM" id="SSF55729">
    <property type="entry name" value="Acyl-CoA N-acyltransferases (Nat)"/>
    <property type="match status" value="1"/>
</dbReference>
<dbReference type="InterPro" id="IPR016181">
    <property type="entry name" value="Acyl_CoA_acyltransferase"/>
</dbReference>
<organism evidence="1 2">
    <name type="scientific">Vallitalea longa</name>
    <dbReference type="NCBI Taxonomy" id="2936439"/>
    <lineage>
        <taxon>Bacteria</taxon>
        <taxon>Bacillati</taxon>
        <taxon>Bacillota</taxon>
        <taxon>Clostridia</taxon>
        <taxon>Lachnospirales</taxon>
        <taxon>Vallitaleaceae</taxon>
        <taxon>Vallitalea</taxon>
    </lineage>
</organism>
<evidence type="ECO:0000313" key="2">
    <source>
        <dbReference type="Proteomes" id="UP001144256"/>
    </source>
</evidence>
<protein>
    <recommendedName>
        <fullName evidence="3">N-acetyltransferase domain-containing protein</fullName>
    </recommendedName>
</protein>
<dbReference type="AlphaFoldDB" id="A0A9W6DID9"/>
<comment type="caution">
    <text evidence="1">The sequence shown here is derived from an EMBL/GenBank/DDBJ whole genome shotgun (WGS) entry which is preliminary data.</text>
</comment>